<dbReference type="PANTHER" id="PTHR34379:SF6">
    <property type="entry name" value="PROTEIN 3F"/>
    <property type="match status" value="1"/>
</dbReference>
<sequence length="217" mass="24372">MKSASRRFLVCFRQVELESSDLDGGDGVFEYAQVKSKEEEEEALGGPPKRSSRRFSKALKSALFENSLSKSFRSGSSRISVVTTVTAEKALNQSETINPNSRLSSGLFSSSCRNPTGVTPKPPPAMEVNRDETMTNSLCFNSGLCMFLVSLVLTVFWGRLFAIAFTLIWLCSFSRRSSRLLPPKTASKGQERVESWDYKKRVIMEGLLQRNHHHRLH</sequence>
<evidence type="ECO:0000256" key="1">
    <source>
        <dbReference type="SAM" id="Phobius"/>
    </source>
</evidence>
<name>A0A438CSQ8_VITVI</name>
<organism evidence="2 3">
    <name type="scientific">Vitis vinifera</name>
    <name type="common">Grape</name>
    <dbReference type="NCBI Taxonomy" id="29760"/>
    <lineage>
        <taxon>Eukaryota</taxon>
        <taxon>Viridiplantae</taxon>
        <taxon>Streptophyta</taxon>
        <taxon>Embryophyta</taxon>
        <taxon>Tracheophyta</taxon>
        <taxon>Spermatophyta</taxon>
        <taxon>Magnoliopsida</taxon>
        <taxon>eudicotyledons</taxon>
        <taxon>Gunneridae</taxon>
        <taxon>Pentapetalae</taxon>
        <taxon>rosids</taxon>
        <taxon>Vitales</taxon>
        <taxon>Vitaceae</taxon>
        <taxon>Viteae</taxon>
        <taxon>Vitis</taxon>
    </lineage>
</organism>
<dbReference type="PANTHER" id="PTHR34379">
    <property type="entry name" value="OS07G0553800 PROTEIN"/>
    <property type="match status" value="1"/>
</dbReference>
<reference evidence="2 3" key="1">
    <citation type="journal article" date="2018" name="PLoS Genet.">
        <title>Population sequencing reveals clonal diversity and ancestral inbreeding in the grapevine cultivar Chardonnay.</title>
        <authorList>
            <person name="Roach M.J."/>
            <person name="Johnson D.L."/>
            <person name="Bohlmann J."/>
            <person name="van Vuuren H.J."/>
            <person name="Jones S.J."/>
            <person name="Pretorius I.S."/>
            <person name="Schmidt S.A."/>
            <person name="Borneman A.R."/>
        </authorList>
    </citation>
    <scope>NUCLEOTIDE SEQUENCE [LARGE SCALE GENOMIC DNA]</scope>
    <source>
        <strain evidence="3">cv. Chardonnay</strain>
        <tissue evidence="2">Leaf</tissue>
    </source>
</reference>
<comment type="caution">
    <text evidence="2">The sequence shown here is derived from an EMBL/GenBank/DDBJ whole genome shotgun (WGS) entry which is preliminary data.</text>
</comment>
<keyword evidence="1" id="KW-1133">Transmembrane helix</keyword>
<dbReference type="AlphaFoldDB" id="A0A438CSQ8"/>
<gene>
    <name evidence="2" type="ORF">CK203_107681</name>
</gene>
<evidence type="ECO:0000313" key="3">
    <source>
        <dbReference type="Proteomes" id="UP000288805"/>
    </source>
</evidence>
<accession>A0A438CSQ8</accession>
<proteinExistence type="predicted"/>
<dbReference type="InterPro" id="IPR040411">
    <property type="entry name" value="At5g23160-like"/>
</dbReference>
<dbReference type="Proteomes" id="UP000288805">
    <property type="component" value="Unassembled WGS sequence"/>
</dbReference>
<evidence type="ECO:0000313" key="2">
    <source>
        <dbReference type="EMBL" id="RVW26203.1"/>
    </source>
</evidence>
<protein>
    <submittedName>
        <fullName evidence="2">Uncharacterized protein</fullName>
    </submittedName>
</protein>
<feature type="transmembrane region" description="Helical" evidence="1">
    <location>
        <begin position="146"/>
        <end position="170"/>
    </location>
</feature>
<keyword evidence="1" id="KW-0812">Transmembrane</keyword>
<keyword evidence="1" id="KW-0472">Membrane</keyword>
<dbReference type="EMBL" id="QGNW01002030">
    <property type="protein sequence ID" value="RVW26203.1"/>
    <property type="molecule type" value="Genomic_DNA"/>
</dbReference>